<dbReference type="Pfam" id="PF02368">
    <property type="entry name" value="Big_2"/>
    <property type="match status" value="2"/>
</dbReference>
<feature type="domain" description="BIG2" evidence="1">
    <location>
        <begin position="483"/>
        <end position="562"/>
    </location>
</feature>
<evidence type="ECO:0000313" key="3">
    <source>
        <dbReference type="Proteomes" id="UP000287352"/>
    </source>
</evidence>
<dbReference type="Pfam" id="PF12891">
    <property type="entry name" value="Glyco_hydro_44"/>
    <property type="match status" value="1"/>
</dbReference>
<dbReference type="Gene3D" id="3.20.20.80">
    <property type="entry name" value="Glycosidases"/>
    <property type="match status" value="1"/>
</dbReference>
<sequence>MQEAAAFLTRAECHFYFNGGNGTSNPVPGAGADAMITQDETTNASTVLTIPLIGYVNKTSEWNCSYPESLYPNQQAYNPYIHPNGDNCGNGKDASGNNLTDTNIGLNYTTVDSTWMKAWIQHLVQAHGTAAAGGVPIYQMDNEPESWSNVHYDVHPSGTGFDEYLNKTIDYASMIKSVDPTAQILGPSSWGVPAYFDMGLAGDNEASHNQAWIPYYLQQLYQYQQQHNQRLLNYLDVHFYAVQANNANEDPASDAQRLRSTRSLWDPTYTEESWIGQYFTPAEQVQLIPRLRTWVKQYYPGTKTALTEYNFGDVNGINGALAQADALGIFGREGLDLATMWGAPNATDAAANSFRFYRNFDGNGGQYGDTWVQSTSTDQGQLSIYGAQRSLDHALTFVVINKTGNDLTSNLSLANFTPDANAHVYQYTGSNLSSIVQQPDQAVSASGFSYTYPANSITEFVLPQQGTPYVGGANSNPAPSLKNSLQPDVPAYSLYVGQTYPTTVTCIDGNGVGTPVVNGVSFASDNPTVATVDSNGVVTGKAIGTAHITGTSNGEAFTVTVTIIGVQSITLAPAAVTLPVGAQNLDAVTANYSDSTTQPIAASSVTYASDNQAVATVDANGIVTAKRSGIAHISAAVNGLSATQTVTVPATYHLPGGWKQQDIGAVATAGNVAYSNGVYDVTGAGTDVYGDQDQGHFVYRELPHNGTLIARITAVKNVQGYAGGGLMVRDGLSTGANLVYLAMFPNGSVQVKAGSATAKNIGGVWGGNANNSFPYWVKLDRTGDVITASISPDGQVWTQVAQVPFSAAKSYIGLFVTAHGAPIMNTSTFDNVSFTNGKSTVPGVSGHLPSGWQKADVGAVAAPANAGYHNGTFTLQAAGADVYGTTDQSGFIYRTLPGDGTITAHVATQGNTNDYAKSGLMLRDSLQSGANTALLAITPLGAAQLTTGSSTASSGLTNVWTSSANTFAAPYWLRLQRSGGTVTAFTSPDGQVWTQQAQISFPTGSVYIGLEVDSHASFLFGTSTFDHVALS</sequence>
<dbReference type="Gene3D" id="2.60.120.200">
    <property type="match status" value="2"/>
</dbReference>
<dbReference type="InterPro" id="IPR024745">
    <property type="entry name" value="GH44_cat"/>
</dbReference>
<dbReference type="Gene3D" id="2.60.40.1180">
    <property type="entry name" value="Golgi alpha-mannosidase II"/>
    <property type="match status" value="1"/>
</dbReference>
<comment type="caution">
    <text evidence="2">The sequence shown here is derived from an EMBL/GenBank/DDBJ whole genome shotgun (WGS) entry which is preliminary data.</text>
</comment>
<organism evidence="2 3">
    <name type="scientific">Tengunoibacter tsumagoiensis</name>
    <dbReference type="NCBI Taxonomy" id="2014871"/>
    <lineage>
        <taxon>Bacteria</taxon>
        <taxon>Bacillati</taxon>
        <taxon>Chloroflexota</taxon>
        <taxon>Ktedonobacteria</taxon>
        <taxon>Ktedonobacterales</taxon>
        <taxon>Dictyobacteraceae</taxon>
        <taxon>Tengunoibacter</taxon>
    </lineage>
</organism>
<feature type="domain" description="BIG2" evidence="1">
    <location>
        <begin position="565"/>
        <end position="647"/>
    </location>
</feature>
<dbReference type="InterPro" id="IPR003343">
    <property type="entry name" value="Big_2"/>
</dbReference>
<accession>A0A402A700</accession>
<dbReference type="RefSeq" id="WP_126582307.1">
    <property type="nucleotide sequence ID" value="NZ_BIFR01000002.1"/>
</dbReference>
<dbReference type="InterPro" id="IPR017853">
    <property type="entry name" value="GH"/>
</dbReference>
<dbReference type="EMBL" id="BIFR01000002">
    <property type="protein sequence ID" value="GCE14771.1"/>
    <property type="molecule type" value="Genomic_DNA"/>
</dbReference>
<name>A0A402A700_9CHLR</name>
<dbReference type="InterPro" id="IPR013780">
    <property type="entry name" value="Glyco_hydro_b"/>
</dbReference>
<evidence type="ECO:0000313" key="2">
    <source>
        <dbReference type="EMBL" id="GCE14771.1"/>
    </source>
</evidence>
<proteinExistence type="predicted"/>
<dbReference type="OrthoDB" id="162098at2"/>
<dbReference type="InterPro" id="IPR008964">
    <property type="entry name" value="Invasin/intimin_cell_adhesion"/>
</dbReference>
<dbReference type="AlphaFoldDB" id="A0A402A700"/>
<evidence type="ECO:0000259" key="1">
    <source>
        <dbReference type="SMART" id="SM00635"/>
    </source>
</evidence>
<dbReference type="SUPFAM" id="SSF49373">
    <property type="entry name" value="Invasin/intimin cell-adhesion fragments"/>
    <property type="match status" value="2"/>
</dbReference>
<reference evidence="3" key="1">
    <citation type="submission" date="2018-12" db="EMBL/GenBank/DDBJ databases">
        <title>Tengunoibacter tsumagoiensis gen. nov., sp. nov., Dictyobacter kobayashii sp. nov., D. alpinus sp. nov., and D. joshuensis sp. nov. and description of Dictyobacteraceae fam. nov. within the order Ktedonobacterales isolated from Tengu-no-mugimeshi.</title>
        <authorList>
            <person name="Wang C.M."/>
            <person name="Zheng Y."/>
            <person name="Sakai Y."/>
            <person name="Toyoda A."/>
            <person name="Minakuchi Y."/>
            <person name="Abe K."/>
            <person name="Yokota A."/>
            <person name="Yabe S."/>
        </authorList>
    </citation>
    <scope>NUCLEOTIDE SEQUENCE [LARGE SCALE GENOMIC DNA]</scope>
    <source>
        <strain evidence="3">Uno3</strain>
    </source>
</reference>
<gene>
    <name evidence="2" type="ORF">KTT_46300</name>
</gene>
<dbReference type="SMART" id="SM00635">
    <property type="entry name" value="BID_2"/>
    <property type="match status" value="2"/>
</dbReference>
<dbReference type="Gene3D" id="2.60.40.1080">
    <property type="match status" value="2"/>
</dbReference>
<keyword evidence="3" id="KW-1185">Reference proteome</keyword>
<protein>
    <recommendedName>
        <fullName evidence="1">BIG2 domain-containing protein</fullName>
    </recommendedName>
</protein>
<dbReference type="SUPFAM" id="SSF51445">
    <property type="entry name" value="(Trans)glycosidases"/>
    <property type="match status" value="1"/>
</dbReference>
<dbReference type="Proteomes" id="UP000287352">
    <property type="component" value="Unassembled WGS sequence"/>
</dbReference>